<organism evidence="1 2">
    <name type="scientific">Vibrio parahaemolyticus</name>
    <dbReference type="NCBI Taxonomy" id="670"/>
    <lineage>
        <taxon>Bacteria</taxon>
        <taxon>Pseudomonadati</taxon>
        <taxon>Pseudomonadota</taxon>
        <taxon>Gammaproteobacteria</taxon>
        <taxon>Vibrionales</taxon>
        <taxon>Vibrionaceae</taxon>
        <taxon>Vibrio</taxon>
    </lineage>
</organism>
<evidence type="ECO:0008006" key="3">
    <source>
        <dbReference type="Google" id="ProtNLM"/>
    </source>
</evidence>
<dbReference type="RefSeq" id="WP_311019410.1">
    <property type="nucleotide sequence ID" value="NZ_JAUHGG010000001.1"/>
</dbReference>
<dbReference type="Proteomes" id="UP001253193">
    <property type="component" value="Unassembled WGS sequence"/>
</dbReference>
<accession>A0AAW8PVW3</accession>
<dbReference type="EMBL" id="JAUHGG010000001">
    <property type="protein sequence ID" value="MDS1819625.1"/>
    <property type="molecule type" value="Genomic_DNA"/>
</dbReference>
<evidence type="ECO:0000313" key="2">
    <source>
        <dbReference type="Proteomes" id="UP001253193"/>
    </source>
</evidence>
<reference evidence="1" key="1">
    <citation type="submission" date="2023-06" db="EMBL/GenBank/DDBJ databases">
        <title>Genomic Diversity of Vibrio spp. and Metagenomic Analysis of Pathogens in Florida Gulf Coastal Waters Following Hurricane Ian.</title>
        <authorList>
            <person name="Brumfield K.D."/>
        </authorList>
    </citation>
    <scope>NUCLEOTIDE SEQUENCE</scope>
    <source>
        <strain evidence="1">WBS2B-138</strain>
    </source>
</reference>
<sequence>MLNEGIFMKIMSKCNVFVISLFTLGLLGCASTKDNMVAKGFPVQYAEGFDDGCHSGYKAAGSLFDEFKKDISRFNSDKKYAQGWSDGFRQCESEQEAIERQTRITIEQQKLIEQRKANERSETYLLEKHALEGVDTSGLESLTPK</sequence>
<protein>
    <recommendedName>
        <fullName evidence="3">Lipoprotein</fullName>
    </recommendedName>
</protein>
<name>A0AAW8PVW3_VIBPH</name>
<dbReference type="AlphaFoldDB" id="A0AAW8PVW3"/>
<proteinExistence type="predicted"/>
<gene>
    <name evidence="1" type="ORF">QX249_03075</name>
</gene>
<evidence type="ECO:0000313" key="1">
    <source>
        <dbReference type="EMBL" id="MDS1819625.1"/>
    </source>
</evidence>
<comment type="caution">
    <text evidence="1">The sequence shown here is derived from an EMBL/GenBank/DDBJ whole genome shotgun (WGS) entry which is preliminary data.</text>
</comment>